<dbReference type="PANTHER" id="PTHR39168:SF1">
    <property type="entry name" value="TRANSCRIPTIONAL REGULATORY PROTEIN"/>
    <property type="match status" value="1"/>
</dbReference>
<dbReference type="RefSeq" id="WP_318600665.1">
    <property type="nucleotide sequence ID" value="NZ_JAWSTH010000124.1"/>
</dbReference>
<evidence type="ECO:0000259" key="1">
    <source>
        <dbReference type="PROSITE" id="PS50987"/>
    </source>
</evidence>
<sequence length="253" mass="26914">MTGEADLAAIGTLLADRTRATILLTLLNGGLTSASALAERAGVSRPLASAHLRKLTDGGLLAVEPHGRQRLYRLSSQAVADALEVLILLAPPLVVRSLRQANEGIALRHGRLCYDHLAGRAGVALTEALVEGGWLRRAAEDFDVTPAGAAKFAELEIDVTSLAERPRPLTRACLDWSERSHHLAGALGAALANELLRRGWLQAREASRVVLLTDAGRVALADHFGLSAEALELGPVGEHVHDHPRHDGKRQAA</sequence>
<accession>A0ABU4I1L4</accession>
<dbReference type="InterPro" id="IPR052543">
    <property type="entry name" value="HTH_Metal-responsive_Reg"/>
</dbReference>
<name>A0ABU4I1L4_9ACTN</name>
<keyword evidence="3" id="KW-1185">Reference proteome</keyword>
<evidence type="ECO:0000313" key="2">
    <source>
        <dbReference type="EMBL" id="MDW5598189.1"/>
    </source>
</evidence>
<dbReference type="PROSITE" id="PS50987">
    <property type="entry name" value="HTH_ARSR_2"/>
    <property type="match status" value="1"/>
</dbReference>
<dbReference type="InterPro" id="IPR036388">
    <property type="entry name" value="WH-like_DNA-bd_sf"/>
</dbReference>
<gene>
    <name evidence="2" type="ORF">R7226_27780</name>
</gene>
<dbReference type="Proteomes" id="UP001284601">
    <property type="component" value="Unassembled WGS sequence"/>
</dbReference>
<reference evidence="3" key="1">
    <citation type="submission" date="2023-07" db="EMBL/GenBank/DDBJ databases">
        <title>Conexibacter stalactiti sp. nov., isolated from stalactites in a lava cave and emended description of the genus Conexibacter.</title>
        <authorList>
            <person name="Lee S.D."/>
        </authorList>
    </citation>
    <scope>NUCLEOTIDE SEQUENCE [LARGE SCALE GENOMIC DNA]</scope>
    <source>
        <strain evidence="3">KCTC 39840</strain>
    </source>
</reference>
<dbReference type="Pfam" id="PF12840">
    <property type="entry name" value="HTH_20"/>
    <property type="match status" value="1"/>
</dbReference>
<protein>
    <submittedName>
        <fullName evidence="2">Helix-turn-helix transcriptional regulator</fullName>
    </submittedName>
</protein>
<dbReference type="InterPro" id="IPR011991">
    <property type="entry name" value="ArsR-like_HTH"/>
</dbReference>
<dbReference type="SMART" id="SM00418">
    <property type="entry name" value="HTH_ARSR"/>
    <property type="match status" value="1"/>
</dbReference>
<dbReference type="SUPFAM" id="SSF46785">
    <property type="entry name" value="Winged helix' DNA-binding domain"/>
    <property type="match status" value="1"/>
</dbReference>
<reference evidence="2 3" key="2">
    <citation type="submission" date="2023-10" db="EMBL/GenBank/DDBJ databases">
        <authorList>
            <person name="Han X.F."/>
        </authorList>
    </citation>
    <scope>NUCLEOTIDE SEQUENCE [LARGE SCALE GENOMIC DNA]</scope>
    <source>
        <strain evidence="2 3">KCTC 39840</strain>
    </source>
</reference>
<dbReference type="InterPro" id="IPR001845">
    <property type="entry name" value="HTH_ArsR_DNA-bd_dom"/>
</dbReference>
<evidence type="ECO:0000313" key="3">
    <source>
        <dbReference type="Proteomes" id="UP001284601"/>
    </source>
</evidence>
<dbReference type="PANTHER" id="PTHR39168">
    <property type="entry name" value="TRANSCRIPTIONAL REGULATOR-RELATED"/>
    <property type="match status" value="1"/>
</dbReference>
<dbReference type="Gene3D" id="1.10.10.10">
    <property type="entry name" value="Winged helix-like DNA-binding domain superfamily/Winged helix DNA-binding domain"/>
    <property type="match status" value="1"/>
</dbReference>
<dbReference type="InterPro" id="IPR036390">
    <property type="entry name" value="WH_DNA-bd_sf"/>
</dbReference>
<organism evidence="2 3">
    <name type="scientific">Conexibacter stalactiti</name>
    <dbReference type="NCBI Taxonomy" id="1940611"/>
    <lineage>
        <taxon>Bacteria</taxon>
        <taxon>Bacillati</taxon>
        <taxon>Actinomycetota</taxon>
        <taxon>Thermoleophilia</taxon>
        <taxon>Solirubrobacterales</taxon>
        <taxon>Conexibacteraceae</taxon>
        <taxon>Conexibacter</taxon>
    </lineage>
</organism>
<dbReference type="NCBIfam" id="NF033788">
    <property type="entry name" value="HTH_metalloreg"/>
    <property type="match status" value="1"/>
</dbReference>
<dbReference type="CDD" id="cd00090">
    <property type="entry name" value="HTH_ARSR"/>
    <property type="match status" value="1"/>
</dbReference>
<feature type="domain" description="HTH arsR-type" evidence="1">
    <location>
        <begin position="1"/>
        <end position="94"/>
    </location>
</feature>
<comment type="caution">
    <text evidence="2">The sequence shown here is derived from an EMBL/GenBank/DDBJ whole genome shotgun (WGS) entry which is preliminary data.</text>
</comment>
<proteinExistence type="predicted"/>
<dbReference type="EMBL" id="JAWSTH010000124">
    <property type="protein sequence ID" value="MDW5598189.1"/>
    <property type="molecule type" value="Genomic_DNA"/>
</dbReference>
<dbReference type="PRINTS" id="PR00778">
    <property type="entry name" value="HTHARSR"/>
</dbReference>